<dbReference type="SUPFAM" id="SSF52833">
    <property type="entry name" value="Thioredoxin-like"/>
    <property type="match status" value="1"/>
</dbReference>
<dbReference type="InterPro" id="IPR013320">
    <property type="entry name" value="ConA-like_dom_sf"/>
</dbReference>
<dbReference type="SFLD" id="SFLDS00019">
    <property type="entry name" value="Glutathione_Transferase_(cytos"/>
    <property type="match status" value="1"/>
</dbReference>
<dbReference type="InterPro" id="IPR057481">
    <property type="entry name" value="Decapeptide"/>
</dbReference>
<dbReference type="PANTHER" id="PTHR11571">
    <property type="entry name" value="GLUTATHIONE S-TRANSFERASE"/>
    <property type="match status" value="1"/>
</dbReference>
<keyword evidence="1" id="KW-0472">Membrane</keyword>
<dbReference type="InterPro" id="IPR004045">
    <property type="entry name" value="Glutathione_S-Trfase_N"/>
</dbReference>
<keyword evidence="1" id="KW-0812">Transmembrane</keyword>
<dbReference type="InterPro" id="IPR036249">
    <property type="entry name" value="Thioredoxin-like_sf"/>
</dbReference>
<dbReference type="InterPro" id="IPR040079">
    <property type="entry name" value="Glutathione_S-Trfase"/>
</dbReference>
<keyword evidence="1" id="KW-1133">Transmembrane helix</keyword>
<sequence>MSQPKISLTYFNIEAAAEKVRLALVMTGTEFEDKRVNFEEWGAMKASTPYGQLPVMTVTYPDGEVKSFAQSVAMMRWVARKFDTTDTLYPADADKMLEIEEVIGLSDDMTRAWQPALYMGMGRHANYGHPQEWPEVKDCVKNLRETFIAEHLPKFMGFFSQKLEATGAFFCGDKPTIADLQILAQLRYFTKGVADHVPADCLNPYPAVTSWMDRMHAVPQIKEEVAKLFSGLQKDMGDHERAVRDAYWESFLLLGPLLMCALCEAVRVLTLYCRAARSSYTRILLAQEEGSAGPVDQSASSERILWCGCGLSLIAYHLLCIGLVAVSVSGDWISFNQGLAWELWAIWQHTCLWALFIQNLCRCCMASNEALQQSTVKTVLLYTMPFVSEVFDTMKDWIMAGVCWTLYSYDEVDKLDGLIWGLVIVGADLCVQCCADSGISVSGSIRVWPPLFTMKAFYAMLCCAVLVVLLVLFGGVIGIVVVYYSFLLFPFWPLAGCCVLIRHLRVNNPECLIIIGANAFLCILFIGPFGLLLAWIRGDEPLSDFCDFWEGWAYMMRDSWGPLNQFLYKLSLFDYMGHACGMLQVYKFWVSSSCLCVLAVYVIIYSYILVCRHAESALDIQKTYLGIWSLPPRAPQPLNTSLCEKAKITATNFFVDFLSTGRLLIAWAEDWPQGFIGILILIKMEGKGTAQFLWTSAAISLAKGVLIPAGQAAVVEAKRLEVQHGLDDLRTSDARRKFAQSLESRGQWSRSQLPGALQDVLRECVDDLMASRNVRRDRDAYAPLFDLGSKWVQSTCSDESYINEVEVAYVQLLCPRTLTLARVRELGYAKVCRMAGFSLEECLKAGLTAAECREAGFTAADWKSGGLSIYDCKAGGYVAKDCKEAGFTAHECRKAGFNTHECHAAGFPPPSGQVQGLELLTLAVPSETGLTDAQWLTFRAPISRGLGLGISRKYYFEVELFSNVARPQIGVITTDFQSSDKGIGNDREGWAFLDGQRQEHLRGGRAMSVWKAGDVLGLAVDFESGIMCLSQNGTWLDDAVYTKQIVSCCVNEWLLPNAPVKKFLAFQATRLFGHARHVLEFMFLVDTSTIMICSDAGSTALGRPINEELISTELAQSACTDLDFRRKPVQ</sequence>
<proteinExistence type="predicted"/>
<evidence type="ECO:0000313" key="4">
    <source>
        <dbReference type="EMBL" id="OLP84715.1"/>
    </source>
</evidence>
<name>A0A1Q9CP95_SYMMI</name>
<dbReference type="Pfam" id="PF14497">
    <property type="entry name" value="GST_C_3"/>
    <property type="match status" value="1"/>
</dbReference>
<dbReference type="Pfam" id="PF00622">
    <property type="entry name" value="SPRY"/>
    <property type="match status" value="1"/>
</dbReference>
<feature type="domain" description="GST N-terminal" evidence="2">
    <location>
        <begin position="4"/>
        <end position="86"/>
    </location>
</feature>
<reference evidence="4 5" key="1">
    <citation type="submission" date="2016-02" db="EMBL/GenBank/DDBJ databases">
        <title>Genome analysis of coral dinoflagellate symbionts highlights evolutionary adaptations to a symbiotic lifestyle.</title>
        <authorList>
            <person name="Aranda M."/>
            <person name="Li Y."/>
            <person name="Liew Y.J."/>
            <person name="Baumgarten S."/>
            <person name="Simakov O."/>
            <person name="Wilson M."/>
            <person name="Piel J."/>
            <person name="Ashoor H."/>
            <person name="Bougouffa S."/>
            <person name="Bajic V.B."/>
            <person name="Ryu T."/>
            <person name="Ravasi T."/>
            <person name="Bayer T."/>
            <person name="Micklem G."/>
            <person name="Kim H."/>
            <person name="Bhak J."/>
            <person name="Lajeunesse T.C."/>
            <person name="Voolstra C.R."/>
        </authorList>
    </citation>
    <scope>NUCLEOTIDE SEQUENCE [LARGE SCALE GENOMIC DNA]</scope>
    <source>
        <strain evidence="4 5">CCMP2467</strain>
    </source>
</reference>
<dbReference type="OrthoDB" id="420389at2759"/>
<feature type="transmembrane region" description="Helical" evidence="1">
    <location>
        <begin position="513"/>
        <end position="536"/>
    </location>
</feature>
<dbReference type="PANTHER" id="PTHR11571:SF150">
    <property type="entry name" value="GLUTATHIONE S-TRANSFERASE"/>
    <property type="match status" value="1"/>
</dbReference>
<dbReference type="AlphaFoldDB" id="A0A1Q9CP95"/>
<feature type="transmembrane region" description="Helical" evidence="1">
    <location>
        <begin position="483"/>
        <end position="501"/>
    </location>
</feature>
<protein>
    <submittedName>
        <fullName evidence="4">Glutathione S-transferase class-mu 28 kDa isozyme</fullName>
    </submittedName>
</protein>
<dbReference type="InterPro" id="IPR010987">
    <property type="entry name" value="Glutathione-S-Trfase_C-like"/>
</dbReference>
<dbReference type="SUPFAM" id="SSF47616">
    <property type="entry name" value="GST C-terminal domain-like"/>
    <property type="match status" value="1"/>
</dbReference>
<evidence type="ECO:0000256" key="1">
    <source>
        <dbReference type="SAM" id="Phobius"/>
    </source>
</evidence>
<gene>
    <name evidence="4" type="ORF">AK812_SmicGene34383</name>
</gene>
<feature type="transmembrane region" description="Helical" evidence="1">
    <location>
        <begin position="588"/>
        <end position="610"/>
    </location>
</feature>
<dbReference type="PROSITE" id="PS50405">
    <property type="entry name" value="GST_CTER"/>
    <property type="match status" value="1"/>
</dbReference>
<dbReference type="GO" id="GO:0004364">
    <property type="term" value="F:glutathione transferase activity"/>
    <property type="evidence" value="ECO:0007669"/>
    <property type="project" value="TreeGrafter"/>
</dbReference>
<dbReference type="Gene3D" id="1.20.1050.10">
    <property type="match status" value="1"/>
</dbReference>
<dbReference type="Gene3D" id="3.40.30.10">
    <property type="entry name" value="Glutaredoxin"/>
    <property type="match status" value="1"/>
</dbReference>
<dbReference type="InterPro" id="IPR004046">
    <property type="entry name" value="GST_C"/>
</dbReference>
<dbReference type="InterPro" id="IPR036282">
    <property type="entry name" value="Glutathione-S-Trfase_C_sf"/>
</dbReference>
<dbReference type="GO" id="GO:0006749">
    <property type="term" value="P:glutathione metabolic process"/>
    <property type="evidence" value="ECO:0007669"/>
    <property type="project" value="TreeGrafter"/>
</dbReference>
<evidence type="ECO:0000259" key="2">
    <source>
        <dbReference type="PROSITE" id="PS50404"/>
    </source>
</evidence>
<organism evidence="4 5">
    <name type="scientific">Symbiodinium microadriaticum</name>
    <name type="common">Dinoflagellate</name>
    <name type="synonym">Zooxanthella microadriatica</name>
    <dbReference type="NCBI Taxonomy" id="2951"/>
    <lineage>
        <taxon>Eukaryota</taxon>
        <taxon>Sar</taxon>
        <taxon>Alveolata</taxon>
        <taxon>Dinophyceae</taxon>
        <taxon>Suessiales</taxon>
        <taxon>Symbiodiniaceae</taxon>
        <taxon>Symbiodinium</taxon>
    </lineage>
</organism>
<dbReference type="CDD" id="cd11709">
    <property type="entry name" value="SPRY"/>
    <property type="match status" value="1"/>
</dbReference>
<dbReference type="InterPro" id="IPR043136">
    <property type="entry name" value="B30.2/SPRY_sf"/>
</dbReference>
<dbReference type="Pfam" id="PF25296">
    <property type="entry name" value="Decapeptide"/>
    <property type="match status" value="1"/>
</dbReference>
<dbReference type="InterPro" id="IPR003877">
    <property type="entry name" value="SPRY_dom"/>
</dbReference>
<dbReference type="Gene3D" id="2.60.120.920">
    <property type="match status" value="1"/>
</dbReference>
<dbReference type="InterPro" id="IPR050213">
    <property type="entry name" value="GST_superfamily"/>
</dbReference>
<dbReference type="CDD" id="cd03039">
    <property type="entry name" value="GST_N_Sigma_like"/>
    <property type="match status" value="1"/>
</dbReference>
<dbReference type="EMBL" id="LSRX01001022">
    <property type="protein sequence ID" value="OLP84715.1"/>
    <property type="molecule type" value="Genomic_DNA"/>
</dbReference>
<keyword evidence="4" id="KW-0808">Transferase</keyword>
<comment type="caution">
    <text evidence="4">The sequence shown here is derived from an EMBL/GenBank/DDBJ whole genome shotgun (WGS) entry which is preliminary data.</text>
</comment>
<dbReference type="SUPFAM" id="SSF49899">
    <property type="entry name" value="Concanavalin A-like lectins/glucanases"/>
    <property type="match status" value="1"/>
</dbReference>
<accession>A0A1Q9CP95</accession>
<evidence type="ECO:0000259" key="3">
    <source>
        <dbReference type="PROSITE" id="PS50405"/>
    </source>
</evidence>
<feature type="transmembrane region" description="Helical" evidence="1">
    <location>
        <begin position="456"/>
        <end position="477"/>
    </location>
</feature>
<dbReference type="Proteomes" id="UP000186817">
    <property type="component" value="Unassembled WGS sequence"/>
</dbReference>
<evidence type="ECO:0000313" key="5">
    <source>
        <dbReference type="Proteomes" id="UP000186817"/>
    </source>
</evidence>
<keyword evidence="5" id="KW-1185">Reference proteome</keyword>
<dbReference type="PROSITE" id="PS50404">
    <property type="entry name" value="GST_NTER"/>
    <property type="match status" value="1"/>
</dbReference>
<feature type="domain" description="GST C-terminal" evidence="3">
    <location>
        <begin position="92"/>
        <end position="238"/>
    </location>
</feature>